<accession>A0ABV0TJ85</accession>
<dbReference type="Proteomes" id="UP001482620">
    <property type="component" value="Unassembled WGS sequence"/>
</dbReference>
<comment type="caution">
    <text evidence="1">The sequence shown here is derived from an EMBL/GenBank/DDBJ whole genome shotgun (WGS) entry which is preliminary data.</text>
</comment>
<evidence type="ECO:0000313" key="1">
    <source>
        <dbReference type="EMBL" id="MEQ2232574.1"/>
    </source>
</evidence>
<reference evidence="1 2" key="1">
    <citation type="submission" date="2021-06" db="EMBL/GenBank/DDBJ databases">
        <authorList>
            <person name="Palmer J.M."/>
        </authorList>
    </citation>
    <scope>NUCLEOTIDE SEQUENCE [LARGE SCALE GENOMIC DNA]</scope>
    <source>
        <strain evidence="2">if_2019</strain>
        <tissue evidence="1">Muscle</tissue>
    </source>
</reference>
<proteinExistence type="predicted"/>
<gene>
    <name evidence="1" type="ORF">ILYODFUR_012847</name>
</gene>
<sequence length="100" mass="11528">MPAVSRNGLWQTLNVTFFQQWLSSSHSSTKARFVECANNYCLVNRLCHLSCESPQLLQNKDSYHLLLRCVKVALQLFKALFVFICSNVVEHPVEWVQILS</sequence>
<keyword evidence="2" id="KW-1185">Reference proteome</keyword>
<name>A0ABV0TJ85_9TELE</name>
<protein>
    <submittedName>
        <fullName evidence="1">Uncharacterized protein</fullName>
    </submittedName>
</protein>
<dbReference type="EMBL" id="JAHRIQ010035779">
    <property type="protein sequence ID" value="MEQ2232574.1"/>
    <property type="molecule type" value="Genomic_DNA"/>
</dbReference>
<organism evidence="1 2">
    <name type="scientific">Ilyodon furcidens</name>
    <name type="common">goldbreast splitfin</name>
    <dbReference type="NCBI Taxonomy" id="33524"/>
    <lineage>
        <taxon>Eukaryota</taxon>
        <taxon>Metazoa</taxon>
        <taxon>Chordata</taxon>
        <taxon>Craniata</taxon>
        <taxon>Vertebrata</taxon>
        <taxon>Euteleostomi</taxon>
        <taxon>Actinopterygii</taxon>
        <taxon>Neopterygii</taxon>
        <taxon>Teleostei</taxon>
        <taxon>Neoteleostei</taxon>
        <taxon>Acanthomorphata</taxon>
        <taxon>Ovalentaria</taxon>
        <taxon>Atherinomorphae</taxon>
        <taxon>Cyprinodontiformes</taxon>
        <taxon>Goodeidae</taxon>
        <taxon>Ilyodon</taxon>
    </lineage>
</organism>
<evidence type="ECO:0000313" key="2">
    <source>
        <dbReference type="Proteomes" id="UP001482620"/>
    </source>
</evidence>